<accession>A0A0K2V8D2</accession>
<dbReference type="EMBL" id="HACA01028835">
    <property type="protein sequence ID" value="CDW46196.1"/>
    <property type="molecule type" value="Transcribed_RNA"/>
</dbReference>
<evidence type="ECO:0000313" key="1">
    <source>
        <dbReference type="EMBL" id="CDW46196.1"/>
    </source>
</evidence>
<proteinExistence type="predicted"/>
<organism evidence="1">
    <name type="scientific">Lepeophtheirus salmonis</name>
    <name type="common">Salmon louse</name>
    <name type="synonym">Caligus salmonis</name>
    <dbReference type="NCBI Taxonomy" id="72036"/>
    <lineage>
        <taxon>Eukaryota</taxon>
        <taxon>Metazoa</taxon>
        <taxon>Ecdysozoa</taxon>
        <taxon>Arthropoda</taxon>
        <taxon>Crustacea</taxon>
        <taxon>Multicrustacea</taxon>
        <taxon>Hexanauplia</taxon>
        <taxon>Copepoda</taxon>
        <taxon>Siphonostomatoida</taxon>
        <taxon>Caligidae</taxon>
        <taxon>Lepeophtheirus</taxon>
    </lineage>
</organism>
<reference evidence="1" key="1">
    <citation type="submission" date="2014-05" db="EMBL/GenBank/DDBJ databases">
        <authorList>
            <person name="Chronopoulou M."/>
        </authorList>
    </citation>
    <scope>NUCLEOTIDE SEQUENCE</scope>
    <source>
        <tissue evidence="1">Whole organism</tissue>
    </source>
</reference>
<dbReference type="AlphaFoldDB" id="A0A0K2V8D2"/>
<name>A0A0K2V8D2_LEPSM</name>
<dbReference type="OrthoDB" id="6396189at2759"/>
<sequence>MTIEKCTVEELYTYYLKIGFIHKQHKLTENPSKNLYNGNIIERSEGTTFFFGELMKDHGISVLGRVASHYDLIAILWNREVVCNDFKRSMFESRI</sequence>
<protein>
    <submittedName>
        <fullName evidence="1">Uncharacterized protein</fullName>
    </submittedName>
</protein>